<dbReference type="NCBIfam" id="NF001236">
    <property type="entry name" value="PRK00203.1"/>
    <property type="match status" value="1"/>
</dbReference>
<proteinExistence type="inferred from homology"/>
<evidence type="ECO:0000256" key="2">
    <source>
        <dbReference type="ARBA" id="ARBA00005300"/>
    </source>
</evidence>
<keyword evidence="6 10" id="KW-0479">Metal-binding</keyword>
<dbReference type="InterPro" id="IPR002156">
    <property type="entry name" value="RNaseH_domain"/>
</dbReference>
<comment type="similarity">
    <text evidence="2 10">Belongs to the RNase H family.</text>
</comment>
<dbReference type="CDD" id="cd09278">
    <property type="entry name" value="RNase_HI_prokaryote_like"/>
    <property type="match status" value="1"/>
</dbReference>
<dbReference type="GO" id="GO:0004523">
    <property type="term" value="F:RNA-DNA hybrid ribonuclease activity"/>
    <property type="evidence" value="ECO:0007669"/>
    <property type="project" value="UniProtKB-EC"/>
</dbReference>
<keyword evidence="7 10" id="KW-0255">Endonuclease</keyword>
<keyword evidence="10" id="KW-0963">Cytoplasm</keyword>
<comment type="caution">
    <text evidence="12">The sequence shown here is derived from an EMBL/GenBank/DDBJ whole genome shotgun (WGS) entry which is preliminary data.</text>
</comment>
<dbReference type="PANTHER" id="PTHR10642:SF26">
    <property type="entry name" value="RIBONUCLEASE H1"/>
    <property type="match status" value="1"/>
</dbReference>
<sequence>MTNLNETPCTTITIYTDGACKGNPGIGGWGALISNDKKKLEIAGFSLMTTNNEMELMAVLRSLERIKGVSKDIHLYSDSKYVIQGITEWLPNWKAKGWRNASKKPIANAELWREIDQLNQKHNISWFWVEGHSGVEGNEKADALANEAITFKTSIKRATQLEAT</sequence>
<dbReference type="InterPro" id="IPR022892">
    <property type="entry name" value="RNaseHI"/>
</dbReference>
<evidence type="ECO:0000256" key="7">
    <source>
        <dbReference type="ARBA" id="ARBA00022759"/>
    </source>
</evidence>
<evidence type="ECO:0000313" key="12">
    <source>
        <dbReference type="EMBL" id="MFC3152157.1"/>
    </source>
</evidence>
<dbReference type="InterPro" id="IPR012337">
    <property type="entry name" value="RNaseH-like_sf"/>
</dbReference>
<protein>
    <recommendedName>
        <fullName evidence="4 10">Ribonuclease H</fullName>
        <shortName evidence="10">RNase H</shortName>
        <ecNumber evidence="4 10">3.1.26.4</ecNumber>
    </recommendedName>
</protein>
<dbReference type="SUPFAM" id="SSF53098">
    <property type="entry name" value="Ribonuclease H-like"/>
    <property type="match status" value="1"/>
</dbReference>
<dbReference type="RefSeq" id="WP_386722008.1">
    <property type="nucleotide sequence ID" value="NZ_JBHRSZ010000006.1"/>
</dbReference>
<evidence type="ECO:0000256" key="8">
    <source>
        <dbReference type="ARBA" id="ARBA00022801"/>
    </source>
</evidence>
<dbReference type="Pfam" id="PF00075">
    <property type="entry name" value="RNase_H"/>
    <property type="match status" value="1"/>
</dbReference>
<evidence type="ECO:0000256" key="5">
    <source>
        <dbReference type="ARBA" id="ARBA00022722"/>
    </source>
</evidence>
<dbReference type="PROSITE" id="PS50879">
    <property type="entry name" value="RNASE_H_1"/>
    <property type="match status" value="1"/>
</dbReference>
<dbReference type="InterPro" id="IPR050092">
    <property type="entry name" value="RNase_H"/>
</dbReference>
<comment type="cofactor">
    <cofactor evidence="10">
        <name>Mg(2+)</name>
        <dbReference type="ChEBI" id="CHEBI:18420"/>
    </cofactor>
    <text evidence="10">Binds 1 Mg(2+) ion per subunit. May bind a second metal ion at a regulatory site, or after substrate binding.</text>
</comment>
<comment type="function">
    <text evidence="10">Endonuclease that specifically degrades the RNA of RNA-DNA hybrids.</text>
</comment>
<comment type="catalytic activity">
    <reaction evidence="1 10">
        <text>Endonucleolytic cleavage to 5'-phosphomonoester.</text>
        <dbReference type="EC" id="3.1.26.4"/>
    </reaction>
</comment>
<keyword evidence="8 10" id="KW-0378">Hydrolase</keyword>
<comment type="subunit">
    <text evidence="3 10">Monomer.</text>
</comment>
<organism evidence="12 13">
    <name type="scientific">Litoribrevibacter euphylliae</name>
    <dbReference type="NCBI Taxonomy" id="1834034"/>
    <lineage>
        <taxon>Bacteria</taxon>
        <taxon>Pseudomonadati</taxon>
        <taxon>Pseudomonadota</taxon>
        <taxon>Gammaproteobacteria</taxon>
        <taxon>Oceanospirillales</taxon>
        <taxon>Oceanospirillaceae</taxon>
        <taxon>Litoribrevibacter</taxon>
    </lineage>
</organism>
<evidence type="ECO:0000256" key="3">
    <source>
        <dbReference type="ARBA" id="ARBA00011245"/>
    </source>
</evidence>
<feature type="binding site" evidence="10">
    <location>
        <position position="78"/>
    </location>
    <ligand>
        <name>Mg(2+)</name>
        <dbReference type="ChEBI" id="CHEBI:18420"/>
        <label>1</label>
    </ligand>
</feature>
<feature type="binding site" evidence="10">
    <location>
        <position position="55"/>
    </location>
    <ligand>
        <name>Mg(2+)</name>
        <dbReference type="ChEBI" id="CHEBI:18420"/>
        <label>1</label>
    </ligand>
</feature>
<name>A0ABV7HLC2_9GAMM</name>
<dbReference type="InterPro" id="IPR036397">
    <property type="entry name" value="RNaseH_sf"/>
</dbReference>
<dbReference type="EMBL" id="JBHRSZ010000006">
    <property type="protein sequence ID" value="MFC3152157.1"/>
    <property type="molecule type" value="Genomic_DNA"/>
</dbReference>
<evidence type="ECO:0000259" key="11">
    <source>
        <dbReference type="PROSITE" id="PS50879"/>
    </source>
</evidence>
<reference evidence="13" key="1">
    <citation type="journal article" date="2019" name="Int. J. Syst. Evol. Microbiol.">
        <title>The Global Catalogue of Microorganisms (GCM) 10K type strain sequencing project: providing services to taxonomists for standard genome sequencing and annotation.</title>
        <authorList>
            <consortium name="The Broad Institute Genomics Platform"/>
            <consortium name="The Broad Institute Genome Sequencing Center for Infectious Disease"/>
            <person name="Wu L."/>
            <person name="Ma J."/>
        </authorList>
    </citation>
    <scope>NUCLEOTIDE SEQUENCE [LARGE SCALE GENOMIC DNA]</scope>
    <source>
        <strain evidence="13">KCTC 52438</strain>
    </source>
</reference>
<dbReference type="EC" id="3.1.26.4" evidence="4 10"/>
<keyword evidence="13" id="KW-1185">Reference proteome</keyword>
<feature type="domain" description="RNase H type-1" evidence="11">
    <location>
        <begin position="8"/>
        <end position="150"/>
    </location>
</feature>
<comment type="subcellular location">
    <subcellularLocation>
        <location evidence="10">Cytoplasm</location>
    </subcellularLocation>
</comment>
<evidence type="ECO:0000256" key="9">
    <source>
        <dbReference type="ARBA" id="ARBA00022842"/>
    </source>
</evidence>
<evidence type="ECO:0000256" key="1">
    <source>
        <dbReference type="ARBA" id="ARBA00000077"/>
    </source>
</evidence>
<evidence type="ECO:0000256" key="6">
    <source>
        <dbReference type="ARBA" id="ARBA00022723"/>
    </source>
</evidence>
<dbReference type="Gene3D" id="3.30.420.10">
    <property type="entry name" value="Ribonuclease H-like superfamily/Ribonuclease H"/>
    <property type="match status" value="1"/>
</dbReference>
<evidence type="ECO:0000256" key="10">
    <source>
        <dbReference type="HAMAP-Rule" id="MF_00042"/>
    </source>
</evidence>
<keyword evidence="9 10" id="KW-0460">Magnesium</keyword>
<dbReference type="Proteomes" id="UP001595476">
    <property type="component" value="Unassembled WGS sequence"/>
</dbReference>
<feature type="binding site" evidence="10">
    <location>
        <position position="17"/>
    </location>
    <ligand>
        <name>Mg(2+)</name>
        <dbReference type="ChEBI" id="CHEBI:18420"/>
        <label>2</label>
    </ligand>
</feature>
<feature type="binding site" evidence="10">
    <location>
        <position position="17"/>
    </location>
    <ligand>
        <name>Mg(2+)</name>
        <dbReference type="ChEBI" id="CHEBI:18420"/>
        <label>1</label>
    </ligand>
</feature>
<accession>A0ABV7HLC2</accession>
<evidence type="ECO:0000313" key="13">
    <source>
        <dbReference type="Proteomes" id="UP001595476"/>
    </source>
</evidence>
<evidence type="ECO:0000256" key="4">
    <source>
        <dbReference type="ARBA" id="ARBA00012180"/>
    </source>
</evidence>
<feature type="binding site" evidence="10">
    <location>
        <position position="142"/>
    </location>
    <ligand>
        <name>Mg(2+)</name>
        <dbReference type="ChEBI" id="CHEBI:18420"/>
        <label>2</label>
    </ligand>
</feature>
<dbReference type="HAMAP" id="MF_00042">
    <property type="entry name" value="RNase_H"/>
    <property type="match status" value="1"/>
</dbReference>
<keyword evidence="5 10" id="KW-0540">Nuclease</keyword>
<gene>
    <name evidence="10 12" type="primary">rnhA</name>
    <name evidence="12" type="ORF">ACFOEK_14045</name>
</gene>
<dbReference type="PANTHER" id="PTHR10642">
    <property type="entry name" value="RIBONUCLEASE H1"/>
    <property type="match status" value="1"/>
</dbReference>